<feature type="domain" description="NmrA-like" evidence="2">
    <location>
        <begin position="7"/>
        <end position="79"/>
    </location>
</feature>
<reference evidence="3 4" key="1">
    <citation type="journal article" date="2016" name="Mol. Biol. Evol.">
        <title>Comparative Genomics of Early-Diverging Mushroom-Forming Fungi Provides Insights into the Origins of Lignocellulose Decay Capabilities.</title>
        <authorList>
            <person name="Nagy L.G."/>
            <person name="Riley R."/>
            <person name="Tritt A."/>
            <person name="Adam C."/>
            <person name="Daum C."/>
            <person name="Floudas D."/>
            <person name="Sun H."/>
            <person name="Yadav J.S."/>
            <person name="Pangilinan J."/>
            <person name="Larsson K.H."/>
            <person name="Matsuura K."/>
            <person name="Barry K."/>
            <person name="Labutti K."/>
            <person name="Kuo R."/>
            <person name="Ohm R.A."/>
            <person name="Bhattacharya S.S."/>
            <person name="Shirouzu T."/>
            <person name="Yoshinaga Y."/>
            <person name="Martin F.M."/>
            <person name="Grigoriev I.V."/>
            <person name="Hibbett D.S."/>
        </authorList>
    </citation>
    <scope>NUCLEOTIDE SEQUENCE [LARGE SCALE GENOMIC DNA]</scope>
    <source>
        <strain evidence="3 4">HHB12029</strain>
    </source>
</reference>
<proteinExistence type="predicted"/>
<dbReference type="InterPro" id="IPR051783">
    <property type="entry name" value="NAD(P)-dependent_oxidoreduct"/>
</dbReference>
<dbReference type="InterPro" id="IPR001509">
    <property type="entry name" value="Epimerase_deHydtase"/>
</dbReference>
<evidence type="ECO:0000313" key="3">
    <source>
        <dbReference type="EMBL" id="KZV88522.1"/>
    </source>
</evidence>
<dbReference type="Pfam" id="PF05368">
    <property type="entry name" value="NmrA"/>
    <property type="match status" value="1"/>
</dbReference>
<dbReference type="Gene3D" id="3.40.50.720">
    <property type="entry name" value="NAD(P)-binding Rossmann-like Domain"/>
    <property type="match status" value="1"/>
</dbReference>
<sequence>MAQESLNIFILGVTGYIGGPLLRRLKKLFPDAHYSALVRSEAHIPIFSAEGVQEIVHGSSADTEKIRKACSQADLVFNIADCDDVPMTVAVLAGLKERFEQTGRRPVLIHTSGTGVIMDKAQGVLDPKVAAEAFDDANEEDIKRIPPENIHRNVDELIFAADAEGYIDGWIVAPPTIYGVSNGPLARDSRQIPIIIALALAAGKPICANDGSATWDNVHVQDLVDFYELLVQKALSPETRNAATRPSPYSKFYFCESGQHSWRELTEAVAEALYKRGIVPTKEVTSVSYEEAVKAHPWAFAVMTNSFGKATKARQMGWVPKHVNWRADVDEDVERALKTLGKI</sequence>
<dbReference type="Proteomes" id="UP000077266">
    <property type="component" value="Unassembled WGS sequence"/>
</dbReference>
<name>A0A165F7G6_EXIGL</name>
<dbReference type="InterPro" id="IPR036291">
    <property type="entry name" value="NAD(P)-bd_dom_sf"/>
</dbReference>
<dbReference type="InParanoid" id="A0A165F7G6"/>
<keyword evidence="4" id="KW-1185">Reference proteome</keyword>
<dbReference type="SUPFAM" id="SSF51735">
    <property type="entry name" value="NAD(P)-binding Rossmann-fold domains"/>
    <property type="match status" value="1"/>
</dbReference>
<dbReference type="Pfam" id="PF01370">
    <property type="entry name" value="Epimerase"/>
    <property type="match status" value="1"/>
</dbReference>
<dbReference type="InterPro" id="IPR008030">
    <property type="entry name" value="NmrA-like"/>
</dbReference>
<dbReference type="FunCoup" id="A0A165F7G6">
    <property type="interactions" value="26"/>
</dbReference>
<feature type="domain" description="NAD-dependent epimerase/dehydratase" evidence="1">
    <location>
        <begin position="154"/>
        <end position="239"/>
    </location>
</feature>
<evidence type="ECO:0000259" key="2">
    <source>
        <dbReference type="Pfam" id="PF05368"/>
    </source>
</evidence>
<protein>
    <submittedName>
        <fullName evidence="3">NAD(P)-binding protein</fullName>
    </submittedName>
</protein>
<dbReference type="EMBL" id="KV426098">
    <property type="protein sequence ID" value="KZV88522.1"/>
    <property type="molecule type" value="Genomic_DNA"/>
</dbReference>
<dbReference type="PANTHER" id="PTHR48079:SF6">
    <property type="entry name" value="NAD(P)-BINDING DOMAIN-CONTAINING PROTEIN-RELATED"/>
    <property type="match status" value="1"/>
</dbReference>
<evidence type="ECO:0000259" key="1">
    <source>
        <dbReference type="Pfam" id="PF01370"/>
    </source>
</evidence>
<accession>A0A165F7G6</accession>
<dbReference type="STRING" id="1314781.A0A165F7G6"/>
<dbReference type="AlphaFoldDB" id="A0A165F7G6"/>
<dbReference type="GO" id="GO:0004029">
    <property type="term" value="F:aldehyde dehydrogenase (NAD+) activity"/>
    <property type="evidence" value="ECO:0007669"/>
    <property type="project" value="TreeGrafter"/>
</dbReference>
<organism evidence="3 4">
    <name type="scientific">Exidia glandulosa HHB12029</name>
    <dbReference type="NCBI Taxonomy" id="1314781"/>
    <lineage>
        <taxon>Eukaryota</taxon>
        <taxon>Fungi</taxon>
        <taxon>Dikarya</taxon>
        <taxon>Basidiomycota</taxon>
        <taxon>Agaricomycotina</taxon>
        <taxon>Agaricomycetes</taxon>
        <taxon>Auriculariales</taxon>
        <taxon>Exidiaceae</taxon>
        <taxon>Exidia</taxon>
    </lineage>
</organism>
<dbReference type="PANTHER" id="PTHR48079">
    <property type="entry name" value="PROTEIN YEEZ"/>
    <property type="match status" value="1"/>
</dbReference>
<gene>
    <name evidence="3" type="ORF">EXIGLDRAFT_678868</name>
</gene>
<dbReference type="OrthoDB" id="10262413at2759"/>
<dbReference type="GO" id="GO:0005737">
    <property type="term" value="C:cytoplasm"/>
    <property type="evidence" value="ECO:0007669"/>
    <property type="project" value="TreeGrafter"/>
</dbReference>
<evidence type="ECO:0000313" key="4">
    <source>
        <dbReference type="Proteomes" id="UP000077266"/>
    </source>
</evidence>